<evidence type="ECO:0000313" key="2">
    <source>
        <dbReference type="Proteomes" id="UP001596058"/>
    </source>
</evidence>
<name>A0ABW1D1C4_9ACTN</name>
<gene>
    <name evidence="1" type="ORF">ACFPZ3_49020</name>
</gene>
<comment type="caution">
    <text evidence="1">The sequence shown here is derived from an EMBL/GenBank/DDBJ whole genome shotgun (WGS) entry which is preliminary data.</text>
</comment>
<dbReference type="Proteomes" id="UP001596058">
    <property type="component" value="Unassembled WGS sequence"/>
</dbReference>
<reference evidence="2" key="1">
    <citation type="journal article" date="2019" name="Int. J. Syst. Evol. Microbiol.">
        <title>The Global Catalogue of Microorganisms (GCM) 10K type strain sequencing project: providing services to taxonomists for standard genome sequencing and annotation.</title>
        <authorList>
            <consortium name="The Broad Institute Genomics Platform"/>
            <consortium name="The Broad Institute Genome Sequencing Center for Infectious Disease"/>
            <person name="Wu L."/>
            <person name="Ma J."/>
        </authorList>
    </citation>
    <scope>NUCLEOTIDE SEQUENCE [LARGE SCALE GENOMIC DNA]</scope>
    <source>
        <strain evidence="2">CCUG 53903</strain>
    </source>
</reference>
<dbReference type="RefSeq" id="WP_379521300.1">
    <property type="nucleotide sequence ID" value="NZ_JBHSPA010000070.1"/>
</dbReference>
<organism evidence="1 2">
    <name type="scientific">Nonomuraea insulae</name>
    <dbReference type="NCBI Taxonomy" id="1616787"/>
    <lineage>
        <taxon>Bacteria</taxon>
        <taxon>Bacillati</taxon>
        <taxon>Actinomycetota</taxon>
        <taxon>Actinomycetes</taxon>
        <taxon>Streptosporangiales</taxon>
        <taxon>Streptosporangiaceae</taxon>
        <taxon>Nonomuraea</taxon>
    </lineage>
</organism>
<sequence length="172" mass="18681">MPIRRVHTHASTSWEGVMGFLADQTPACVIFDVEPLVSFWNHGPADLESGVARVLDEVAALPSVRMVAFATNSERRPAAALTREGLDIRYVAYAGKPFRSKGYRDLPKPGIVVGDQVATDGLLAWRLGYTFLRYRPAPSTIPAGPRVMGYVGRPFERLLFTAQGVSGGLPPA</sequence>
<proteinExistence type="predicted"/>
<dbReference type="EMBL" id="JBHSPA010000070">
    <property type="protein sequence ID" value="MFC5831842.1"/>
    <property type="molecule type" value="Genomic_DNA"/>
</dbReference>
<keyword evidence="2" id="KW-1185">Reference proteome</keyword>
<accession>A0ABW1D1C4</accession>
<protein>
    <submittedName>
        <fullName evidence="1">Uncharacterized protein</fullName>
    </submittedName>
</protein>
<evidence type="ECO:0000313" key="1">
    <source>
        <dbReference type="EMBL" id="MFC5831842.1"/>
    </source>
</evidence>